<name>A0A0R3MSQ2_9BRAD</name>
<dbReference type="EMBL" id="LLYB01000070">
    <property type="protein sequence ID" value="KRR23186.1"/>
    <property type="molecule type" value="Genomic_DNA"/>
</dbReference>
<sequence length="70" mass="7379">MREMMDSGAALTLVNEKFGLVVPVDDICIWRQPQLSLLPSVMGGGYSTAVMMASGGATVSSTTLPSLMTR</sequence>
<accession>A0A0R3MSQ2</accession>
<evidence type="ECO:0000313" key="2">
    <source>
        <dbReference type="Proteomes" id="UP000051660"/>
    </source>
</evidence>
<proteinExistence type="predicted"/>
<reference evidence="1 2" key="1">
    <citation type="submission" date="2014-03" db="EMBL/GenBank/DDBJ databases">
        <title>Bradyrhizobium valentinum sp. nov., isolated from effective nodules of Lupinus mariae-josephae, a lupine endemic of basic-lime soils in Eastern Spain.</title>
        <authorList>
            <person name="Duran D."/>
            <person name="Rey L."/>
            <person name="Navarro A."/>
            <person name="Busquets A."/>
            <person name="Imperial J."/>
            <person name="Ruiz-Argueso T."/>
        </authorList>
    </citation>
    <scope>NUCLEOTIDE SEQUENCE [LARGE SCALE GENOMIC DNA]</scope>
    <source>
        <strain evidence="1 2">CCBAU 23086</strain>
    </source>
</reference>
<gene>
    <name evidence="1" type="ORF">CQ14_33580</name>
</gene>
<comment type="caution">
    <text evidence="1">The sequence shown here is derived from an EMBL/GenBank/DDBJ whole genome shotgun (WGS) entry which is preliminary data.</text>
</comment>
<organism evidence="1 2">
    <name type="scientific">Bradyrhizobium lablabi</name>
    <dbReference type="NCBI Taxonomy" id="722472"/>
    <lineage>
        <taxon>Bacteria</taxon>
        <taxon>Pseudomonadati</taxon>
        <taxon>Pseudomonadota</taxon>
        <taxon>Alphaproteobacteria</taxon>
        <taxon>Hyphomicrobiales</taxon>
        <taxon>Nitrobacteraceae</taxon>
        <taxon>Bradyrhizobium</taxon>
    </lineage>
</organism>
<dbReference type="AlphaFoldDB" id="A0A0R3MSQ2"/>
<protein>
    <submittedName>
        <fullName evidence="1">Uncharacterized protein</fullName>
    </submittedName>
</protein>
<dbReference type="Proteomes" id="UP000051660">
    <property type="component" value="Unassembled WGS sequence"/>
</dbReference>
<evidence type="ECO:0000313" key="1">
    <source>
        <dbReference type="EMBL" id="KRR23186.1"/>
    </source>
</evidence>